<dbReference type="EMBL" id="MF140434">
    <property type="protein sequence ID" value="ASR84145.1"/>
    <property type="molecule type" value="Genomic_DNA"/>
</dbReference>
<gene>
    <name evidence="2" type="primary">54</name>
    <name evidence="2" type="ORF">SEA_WHEELBITE_54</name>
</gene>
<evidence type="ECO:0000313" key="2">
    <source>
        <dbReference type="EMBL" id="ASR84145.1"/>
    </source>
</evidence>
<keyword evidence="3" id="KW-1185">Reference proteome</keyword>
<evidence type="ECO:0008006" key="4">
    <source>
        <dbReference type="Google" id="ProtNLM"/>
    </source>
</evidence>
<dbReference type="GeneID" id="65071766"/>
<feature type="coiled-coil region" evidence="1">
    <location>
        <begin position="47"/>
        <end position="74"/>
    </location>
</feature>
<dbReference type="Proteomes" id="UP000225544">
    <property type="component" value="Segment"/>
</dbReference>
<sequence>MHQAAIRILTTALQAKFHHVTRAQENVTHAEAQASHRAAGEYTEKRLKMARELLEREQRTLAELEGSIRTLKAAEPVHAVHASYGPGQKVAIMGGPHKSDHGTIETIGDDGVLEVRLVAGSVVPVKPSSVRATN</sequence>
<keyword evidence="1" id="KW-0175">Coiled coil</keyword>
<accession>A0A222ZIB9</accession>
<proteinExistence type="predicted"/>
<dbReference type="KEGG" id="vg:65071766"/>
<evidence type="ECO:0000313" key="3">
    <source>
        <dbReference type="Proteomes" id="UP000225544"/>
    </source>
</evidence>
<name>A0A222ZIB9_9CAUD</name>
<evidence type="ECO:0000256" key="1">
    <source>
        <dbReference type="SAM" id="Coils"/>
    </source>
</evidence>
<reference evidence="3" key="1">
    <citation type="submission" date="2017-05" db="EMBL/GenBank/DDBJ databases">
        <authorList>
            <person name="Aguayo I.A."/>
            <person name="Haubrich L.A."/>
            <person name="Lawand A."/>
            <person name="Nayek S."/>
            <person name="Syed N."/>
            <person name="Wagner P.E."/>
            <person name="Donegan-Quick R."/>
            <person name="Kim T."/>
            <person name="Visi D.K."/>
            <person name="Allen M.S."/>
            <person name="Hughes L.E."/>
            <person name="Stoner T.H."/>
            <person name="Garlena R.A."/>
            <person name="Russell D.A."/>
            <person name="Pope W.H."/>
            <person name="Jacobs-Sera D."/>
            <person name="Hatfull G.F."/>
        </authorList>
    </citation>
    <scope>NUCLEOTIDE SEQUENCE [LARGE SCALE GENOMIC DNA]</scope>
</reference>
<organism evidence="2 3">
    <name type="scientific">Arthrobacter phage Wheelbite</name>
    <dbReference type="NCBI Taxonomy" id="2015873"/>
    <lineage>
        <taxon>Viruses</taxon>
        <taxon>Duplodnaviria</taxon>
        <taxon>Heunggongvirae</taxon>
        <taxon>Uroviricota</taxon>
        <taxon>Caudoviricetes</taxon>
        <taxon>Laroyevirus</taxon>
        <taxon>Laroyevirus wheelbite</taxon>
    </lineage>
</organism>
<protein>
    <recommendedName>
        <fullName evidence="4">KOW domain-containing protein</fullName>
    </recommendedName>
</protein>
<dbReference type="RefSeq" id="YP_010082762.1">
    <property type="nucleotide sequence ID" value="NC_055034.1"/>
</dbReference>